<protein>
    <submittedName>
        <fullName evidence="1">Type II toxin-antitoxin system RelB/DinJ family antitoxin</fullName>
    </submittedName>
</protein>
<accession>A0A9D2TZQ3</accession>
<dbReference type="AlphaFoldDB" id="A0A9D2TZQ3"/>
<name>A0A9D2TZQ3_9FIRM</name>
<dbReference type="SUPFAM" id="SSF47598">
    <property type="entry name" value="Ribbon-helix-helix"/>
    <property type="match status" value="1"/>
</dbReference>
<dbReference type="InterPro" id="IPR010985">
    <property type="entry name" value="Ribbon_hlx_hlx"/>
</dbReference>
<feature type="non-terminal residue" evidence="1">
    <location>
        <position position="57"/>
    </location>
</feature>
<dbReference type="InterPro" id="IPR007337">
    <property type="entry name" value="RelB/DinJ"/>
</dbReference>
<dbReference type="NCBIfam" id="TIGR02384">
    <property type="entry name" value="RelB_DinJ"/>
    <property type="match status" value="1"/>
</dbReference>
<comment type="caution">
    <text evidence="1">The sequence shown here is derived from an EMBL/GenBank/DDBJ whole genome shotgun (WGS) entry which is preliminary data.</text>
</comment>
<dbReference type="Proteomes" id="UP000823851">
    <property type="component" value="Unassembled WGS sequence"/>
</dbReference>
<proteinExistence type="predicted"/>
<dbReference type="InterPro" id="IPR013321">
    <property type="entry name" value="Arc_rbn_hlx_hlx"/>
</dbReference>
<reference evidence="1" key="2">
    <citation type="submission" date="2021-04" db="EMBL/GenBank/DDBJ databases">
        <authorList>
            <person name="Gilroy R."/>
        </authorList>
    </citation>
    <scope>NUCLEOTIDE SEQUENCE</scope>
    <source>
        <strain evidence="1">ChiHjej8B7-25341</strain>
    </source>
</reference>
<sequence length="57" mass="6782">MTTISIRLDDDMKRELDEMCDEMGMNITTFFMIYAKKALRDRRIPFDIVAPIDPFYS</sequence>
<gene>
    <name evidence="1" type="ORF">H9912_05875</name>
</gene>
<dbReference type="EMBL" id="DWUW01000164">
    <property type="protein sequence ID" value="HJD31452.1"/>
    <property type="molecule type" value="Genomic_DNA"/>
</dbReference>
<organism evidence="1 2">
    <name type="scientific">Candidatus Eisenbergiella stercorigallinarum</name>
    <dbReference type="NCBI Taxonomy" id="2838557"/>
    <lineage>
        <taxon>Bacteria</taxon>
        <taxon>Bacillati</taxon>
        <taxon>Bacillota</taxon>
        <taxon>Clostridia</taxon>
        <taxon>Lachnospirales</taxon>
        <taxon>Lachnospiraceae</taxon>
        <taxon>Eisenbergiella</taxon>
    </lineage>
</organism>
<reference evidence="1" key="1">
    <citation type="journal article" date="2021" name="PeerJ">
        <title>Extensive microbial diversity within the chicken gut microbiome revealed by metagenomics and culture.</title>
        <authorList>
            <person name="Gilroy R."/>
            <person name="Ravi A."/>
            <person name="Getino M."/>
            <person name="Pursley I."/>
            <person name="Horton D.L."/>
            <person name="Alikhan N.F."/>
            <person name="Baker D."/>
            <person name="Gharbi K."/>
            <person name="Hall N."/>
            <person name="Watson M."/>
            <person name="Adriaenssens E.M."/>
            <person name="Foster-Nyarko E."/>
            <person name="Jarju S."/>
            <person name="Secka A."/>
            <person name="Antonio M."/>
            <person name="Oren A."/>
            <person name="Chaudhuri R.R."/>
            <person name="La Ragione R."/>
            <person name="Hildebrand F."/>
            <person name="Pallen M.J."/>
        </authorList>
    </citation>
    <scope>NUCLEOTIDE SEQUENCE</scope>
    <source>
        <strain evidence="1">ChiHjej8B7-25341</strain>
    </source>
</reference>
<evidence type="ECO:0000313" key="2">
    <source>
        <dbReference type="Proteomes" id="UP000823851"/>
    </source>
</evidence>
<dbReference type="GO" id="GO:0006355">
    <property type="term" value="P:regulation of DNA-templated transcription"/>
    <property type="evidence" value="ECO:0007669"/>
    <property type="project" value="InterPro"/>
</dbReference>
<evidence type="ECO:0000313" key="1">
    <source>
        <dbReference type="EMBL" id="HJD31452.1"/>
    </source>
</evidence>
<dbReference type="Pfam" id="PF04221">
    <property type="entry name" value="RelB"/>
    <property type="match status" value="1"/>
</dbReference>
<dbReference type="Gene3D" id="1.10.1220.10">
    <property type="entry name" value="Met repressor-like"/>
    <property type="match status" value="1"/>
</dbReference>